<feature type="compositionally biased region" description="Polar residues" evidence="4">
    <location>
        <begin position="354"/>
        <end position="366"/>
    </location>
</feature>
<evidence type="ECO:0000256" key="5">
    <source>
        <dbReference type="SAM" id="SignalP"/>
    </source>
</evidence>
<evidence type="ECO:0000313" key="7">
    <source>
        <dbReference type="EMBL" id="MFC5754597.1"/>
    </source>
</evidence>
<evidence type="ECO:0000256" key="3">
    <source>
        <dbReference type="ARBA" id="ARBA00023087"/>
    </source>
</evidence>
<evidence type="ECO:0000313" key="8">
    <source>
        <dbReference type="Proteomes" id="UP001596074"/>
    </source>
</evidence>
<reference evidence="8" key="1">
    <citation type="journal article" date="2019" name="Int. J. Syst. Evol. Microbiol.">
        <title>The Global Catalogue of Microorganisms (GCM) 10K type strain sequencing project: providing services to taxonomists for standard genome sequencing and annotation.</title>
        <authorList>
            <consortium name="The Broad Institute Genomics Platform"/>
            <consortium name="The Broad Institute Genome Sequencing Center for Infectious Disease"/>
            <person name="Wu L."/>
            <person name="Ma J."/>
        </authorList>
    </citation>
    <scope>NUCLEOTIDE SEQUENCE [LARGE SCALE GENOMIC DNA]</scope>
    <source>
        <strain evidence="8">KCTC 42087</strain>
    </source>
</reference>
<dbReference type="RefSeq" id="WP_378292859.1">
    <property type="nucleotide sequence ID" value="NZ_JBHSON010000166.1"/>
</dbReference>
<sequence length="431" mass="42985">MRNWTRNIARTALVAAGIAMAGTGPGTASADITSGERGSNSGNQIFAPQNTPINICGNAIGVVSVAKAWCVGGAHVHGGKGNVTSGKHSIGGGNQIDRSQNTPINVCGNSVGVVGVAKGDCPGGATVNGGHDHGKGSSQHRASASVGDASGSKSEGPLSGVPTGQLTGTDPVRPVSDLAGSVGLPADAPATSKPGAPRPALPKAPAPKPRAAKPQAVKAPAAQSALPLEGLKLPSTARQNVPTGQRTRDIPEAGGMLREAADTLGLPSAEGLPDASGLPGAQGLTDTIGRGLRSAQSPQELNGTLAGAPAALPAAGASAGETVARRVAEQDPPDPTQGVRKLIESLGVAIRPLQQKTVPTPEQANQLKELKDRMGQQKQQQPGRPPAQAPAQSAPGGRPTQPQQQRASEPPLPLPLDGLPISVGRGTPLNP</sequence>
<feature type="chain" id="PRO_5045417830" evidence="5">
    <location>
        <begin position="22"/>
        <end position="431"/>
    </location>
</feature>
<feature type="region of interest" description="Disordered" evidence="4">
    <location>
        <begin position="353"/>
        <end position="431"/>
    </location>
</feature>
<evidence type="ECO:0000259" key="6">
    <source>
        <dbReference type="PROSITE" id="PS51884"/>
    </source>
</evidence>
<evidence type="ECO:0000256" key="4">
    <source>
        <dbReference type="SAM" id="MobiDB-lite"/>
    </source>
</evidence>
<keyword evidence="1" id="KW-0964">Secreted</keyword>
<dbReference type="Proteomes" id="UP001596074">
    <property type="component" value="Unassembled WGS sequence"/>
</dbReference>
<feature type="compositionally biased region" description="Low complexity" evidence="4">
    <location>
        <begin position="389"/>
        <end position="406"/>
    </location>
</feature>
<evidence type="ECO:0000256" key="1">
    <source>
        <dbReference type="ARBA" id="ARBA00022512"/>
    </source>
</evidence>
<dbReference type="InterPro" id="IPR005528">
    <property type="entry name" value="ChpA-H"/>
</dbReference>
<comment type="caution">
    <text evidence="7">The sequence shown here is derived from an EMBL/GenBank/DDBJ whole genome shotgun (WGS) entry which is preliminary data.</text>
</comment>
<feature type="region of interest" description="Disordered" evidence="4">
    <location>
        <begin position="266"/>
        <end position="339"/>
    </location>
</feature>
<feature type="compositionally biased region" description="Polar residues" evidence="4">
    <location>
        <begin position="236"/>
        <end position="245"/>
    </location>
</feature>
<name>A0ABW1AJ87_9ACTN</name>
<proteinExistence type="predicted"/>
<dbReference type="PROSITE" id="PS51884">
    <property type="entry name" value="CHAPLIN"/>
    <property type="match status" value="1"/>
</dbReference>
<feature type="compositionally biased region" description="Low complexity" evidence="4">
    <location>
        <begin position="305"/>
        <end position="320"/>
    </location>
</feature>
<dbReference type="EMBL" id="JBHSON010000166">
    <property type="protein sequence ID" value="MFC5754597.1"/>
    <property type="molecule type" value="Genomic_DNA"/>
</dbReference>
<protein>
    <submittedName>
        <fullName evidence="7">Chaplin family protein</fullName>
    </submittedName>
</protein>
<feature type="domain" description="Chaplin" evidence="6">
    <location>
        <begin position="87"/>
        <end position="127"/>
    </location>
</feature>
<feature type="signal peptide" evidence="5">
    <location>
        <begin position="1"/>
        <end position="21"/>
    </location>
</feature>
<dbReference type="Pfam" id="PF03777">
    <property type="entry name" value="ChpA-C"/>
    <property type="match status" value="1"/>
</dbReference>
<accession>A0ABW1AJ87</accession>
<feature type="compositionally biased region" description="Low complexity" evidence="4">
    <location>
        <begin position="212"/>
        <end position="227"/>
    </location>
</feature>
<keyword evidence="3" id="KW-0034">Amyloid</keyword>
<feature type="region of interest" description="Disordered" evidence="4">
    <location>
        <begin position="125"/>
        <end position="253"/>
    </location>
</feature>
<keyword evidence="5" id="KW-0732">Signal</keyword>
<keyword evidence="2" id="KW-0130">Cell adhesion</keyword>
<gene>
    <name evidence="7" type="ORF">ACFPZN_54050</name>
</gene>
<feature type="region of interest" description="Disordered" evidence="4">
    <location>
        <begin position="82"/>
        <end position="101"/>
    </location>
</feature>
<keyword evidence="1" id="KW-0134">Cell wall</keyword>
<keyword evidence="8" id="KW-1185">Reference proteome</keyword>
<organism evidence="7 8">
    <name type="scientific">Actinomadura rugatobispora</name>
    <dbReference type="NCBI Taxonomy" id="1994"/>
    <lineage>
        <taxon>Bacteria</taxon>
        <taxon>Bacillati</taxon>
        <taxon>Actinomycetota</taxon>
        <taxon>Actinomycetes</taxon>
        <taxon>Streptosporangiales</taxon>
        <taxon>Thermomonosporaceae</taxon>
        <taxon>Actinomadura</taxon>
    </lineage>
</organism>
<evidence type="ECO:0000256" key="2">
    <source>
        <dbReference type="ARBA" id="ARBA00022889"/>
    </source>
</evidence>
<feature type="compositionally biased region" description="Pro residues" evidence="4">
    <location>
        <begin position="196"/>
        <end position="208"/>
    </location>
</feature>